<keyword evidence="17" id="KW-0325">Glycoprotein</keyword>
<protein>
    <recommendedName>
        <fullName evidence="5">Carboxypeptidase Q</fullName>
    </recommendedName>
    <alternativeName>
        <fullName evidence="20">Plasma glutamate carboxypeptidase</fullName>
    </alternativeName>
</protein>
<evidence type="ECO:0000256" key="14">
    <source>
        <dbReference type="ARBA" id="ARBA00023034"/>
    </source>
</evidence>
<keyword evidence="10" id="KW-0732">Signal</keyword>
<evidence type="ECO:0000256" key="3">
    <source>
        <dbReference type="ARBA" id="ARBA00004555"/>
    </source>
</evidence>
<dbReference type="Pfam" id="PF04389">
    <property type="entry name" value="Peptidase_M28"/>
    <property type="match status" value="1"/>
</dbReference>
<evidence type="ECO:0000256" key="6">
    <source>
        <dbReference type="ARBA" id="ARBA00022525"/>
    </source>
</evidence>
<dbReference type="RefSeq" id="WP_015301529.1">
    <property type="nucleotide sequence ID" value="NC_019964.1"/>
</dbReference>
<keyword evidence="24" id="KW-1185">Reference proteome</keyword>
<organism evidence="23 24">
    <name type="scientific">Halovivax ruber (strain DSM 18193 / JCM 13892 / XH-70)</name>
    <dbReference type="NCBI Taxonomy" id="797302"/>
    <lineage>
        <taxon>Archaea</taxon>
        <taxon>Methanobacteriati</taxon>
        <taxon>Methanobacteriota</taxon>
        <taxon>Stenosarchaea group</taxon>
        <taxon>Halobacteria</taxon>
        <taxon>Halobacteriales</taxon>
        <taxon>Natrialbaceae</taxon>
        <taxon>Halovivax</taxon>
    </lineage>
</organism>
<dbReference type="InterPro" id="IPR003137">
    <property type="entry name" value="PA_domain"/>
</dbReference>
<evidence type="ECO:0000256" key="10">
    <source>
        <dbReference type="ARBA" id="ARBA00022729"/>
    </source>
</evidence>
<evidence type="ECO:0000256" key="16">
    <source>
        <dbReference type="ARBA" id="ARBA00023145"/>
    </source>
</evidence>
<comment type="subcellular location">
    <subcellularLocation>
        <location evidence="1">Endoplasmic reticulum</location>
    </subcellularLocation>
    <subcellularLocation>
        <location evidence="3">Golgi apparatus</location>
    </subcellularLocation>
    <subcellularLocation>
        <location evidence="2">Lysosome</location>
    </subcellularLocation>
    <subcellularLocation>
        <location evidence="4">Secreted</location>
    </subcellularLocation>
</comment>
<feature type="domain" description="Peptidase M28" evidence="22">
    <location>
        <begin position="211"/>
        <end position="389"/>
    </location>
</feature>
<evidence type="ECO:0000256" key="12">
    <source>
        <dbReference type="ARBA" id="ARBA00022824"/>
    </source>
</evidence>
<dbReference type="STRING" id="797302.Halru_2339"/>
<keyword evidence="13" id="KW-0862">Zinc</keyword>
<keyword evidence="8" id="KW-0645">Protease</keyword>
<dbReference type="Pfam" id="PF02225">
    <property type="entry name" value="PA"/>
    <property type="match status" value="1"/>
</dbReference>
<evidence type="ECO:0000256" key="4">
    <source>
        <dbReference type="ARBA" id="ARBA00004613"/>
    </source>
</evidence>
<keyword evidence="12" id="KW-0256">Endoplasmic reticulum</keyword>
<keyword evidence="16" id="KW-0865">Zymogen</keyword>
<evidence type="ECO:0000256" key="11">
    <source>
        <dbReference type="ARBA" id="ARBA00022801"/>
    </source>
</evidence>
<evidence type="ECO:0000313" key="23">
    <source>
        <dbReference type="EMBL" id="AGB16924.1"/>
    </source>
</evidence>
<keyword evidence="15" id="KW-0482">Metalloprotease</keyword>
<dbReference type="SUPFAM" id="SSF52025">
    <property type="entry name" value="PA domain"/>
    <property type="match status" value="1"/>
</dbReference>
<evidence type="ECO:0000256" key="20">
    <source>
        <dbReference type="ARBA" id="ARBA00033328"/>
    </source>
</evidence>
<dbReference type="KEGG" id="hru:Halru_2339"/>
<dbReference type="Gene3D" id="3.50.30.30">
    <property type="match status" value="1"/>
</dbReference>
<feature type="domain" description="PA" evidence="21">
    <location>
        <begin position="100"/>
        <end position="187"/>
    </location>
</feature>
<keyword evidence="23" id="KW-0031">Aminopeptidase</keyword>
<keyword evidence="7" id="KW-0121">Carboxypeptidase</keyword>
<dbReference type="eggNOG" id="arCOG02959">
    <property type="taxonomic scope" value="Archaea"/>
</dbReference>
<sequence length="437" mass="47410">MTDWISETFCSTVGWEHLQTLVDLDHRMAGSDGERAGAEATRNVLSDVGARNARLETFELQGWTRGDSGVSHPDSGSSYDSIALPRSSTGQVDAEFVDLGYGLSADFASADVEGKIVMAASNVPSYHDRLIHRREKYYYAVEAGADGFVFRNHVDGQLPPTGSVGRPDHPIGEIPAVGVSMEVGAALGRRFDGEVLRLSVDADIHDTTSQNVHAELGPETDERVLVTAHLDGHDIGEGAMDDGAGTAMLVEIARALATRETPLDTRVEFVGFGSEEVGLCGSFYHAEGCDPRSVKAVVNLDGVVRGRTLQFFTHTFDELEAAVSRVADRYDHPVSIIPKEGFRGDQWPLVREGVPGYFVSGVRDSNGRGYGHTSADTFDKLDVRNLREQAIFLTELVADLARTETTIPHRERADVAASFEAEGRAEGMKIVGEWPYA</sequence>
<evidence type="ECO:0000256" key="8">
    <source>
        <dbReference type="ARBA" id="ARBA00022670"/>
    </source>
</evidence>
<dbReference type="HOGENOM" id="CLU_033697_0_0_2"/>
<gene>
    <name evidence="23" type="ordered locus">Halru_2339</name>
</gene>
<dbReference type="Gene3D" id="3.40.630.10">
    <property type="entry name" value="Zn peptidases"/>
    <property type="match status" value="1"/>
</dbReference>
<dbReference type="GO" id="GO:0070573">
    <property type="term" value="F:metallodipeptidase activity"/>
    <property type="evidence" value="ECO:0007669"/>
    <property type="project" value="InterPro"/>
</dbReference>
<keyword evidence="14" id="KW-0333">Golgi apparatus</keyword>
<keyword evidence="11" id="KW-0378">Hydrolase</keyword>
<dbReference type="CDD" id="cd04819">
    <property type="entry name" value="PA_2"/>
    <property type="match status" value="1"/>
</dbReference>
<evidence type="ECO:0000259" key="21">
    <source>
        <dbReference type="Pfam" id="PF02225"/>
    </source>
</evidence>
<dbReference type="GO" id="GO:0006508">
    <property type="term" value="P:proteolysis"/>
    <property type="evidence" value="ECO:0007669"/>
    <property type="project" value="UniProtKB-KW"/>
</dbReference>
<evidence type="ECO:0000313" key="24">
    <source>
        <dbReference type="Proteomes" id="UP000010846"/>
    </source>
</evidence>
<keyword evidence="6" id="KW-0964">Secreted</keyword>
<keyword evidence="18" id="KW-0458">Lysosome</keyword>
<evidence type="ECO:0000256" key="9">
    <source>
        <dbReference type="ARBA" id="ARBA00022723"/>
    </source>
</evidence>
<proteinExistence type="predicted"/>
<evidence type="ECO:0000256" key="1">
    <source>
        <dbReference type="ARBA" id="ARBA00004240"/>
    </source>
</evidence>
<reference evidence="23" key="1">
    <citation type="submission" date="2011-09" db="EMBL/GenBank/DDBJ databases">
        <title>Complete sequence of Halovivax ruber XH-70.</title>
        <authorList>
            <consortium name="US DOE Joint Genome Institute"/>
            <person name="Lucas S."/>
            <person name="Han J."/>
            <person name="Lapidus A."/>
            <person name="Cheng J.-F."/>
            <person name="Goodwin L."/>
            <person name="Pitluck S."/>
            <person name="Peters L."/>
            <person name="Mikhailova N."/>
            <person name="Davenport K."/>
            <person name="Detter J.C."/>
            <person name="Han C."/>
            <person name="Tapia R."/>
            <person name="Land M."/>
            <person name="Hauser L."/>
            <person name="Kyrpides N."/>
            <person name="Ivanova N."/>
            <person name="Pagani I."/>
            <person name="Sproer C."/>
            <person name="Anderson I."/>
            <person name="Woyke T."/>
        </authorList>
    </citation>
    <scope>NUCLEOTIDE SEQUENCE</scope>
    <source>
        <strain evidence="23">XH-70</strain>
    </source>
</reference>
<evidence type="ECO:0000256" key="17">
    <source>
        <dbReference type="ARBA" id="ARBA00023180"/>
    </source>
</evidence>
<dbReference type="PANTHER" id="PTHR12053:SF3">
    <property type="entry name" value="CARBOXYPEPTIDASE Q"/>
    <property type="match status" value="1"/>
</dbReference>
<dbReference type="PANTHER" id="PTHR12053">
    <property type="entry name" value="PROTEASE FAMILY M28 PLASMA GLUTAMATE CARBOXYPEPTIDASE-RELATED"/>
    <property type="match status" value="1"/>
</dbReference>
<dbReference type="OrthoDB" id="18376at2157"/>
<dbReference type="GO" id="GO:0046872">
    <property type="term" value="F:metal ion binding"/>
    <property type="evidence" value="ECO:0007669"/>
    <property type="project" value="UniProtKB-KW"/>
</dbReference>
<evidence type="ECO:0000256" key="18">
    <source>
        <dbReference type="ARBA" id="ARBA00023228"/>
    </source>
</evidence>
<evidence type="ECO:0000256" key="19">
    <source>
        <dbReference type="ARBA" id="ARBA00025833"/>
    </source>
</evidence>
<dbReference type="Proteomes" id="UP000010846">
    <property type="component" value="Chromosome"/>
</dbReference>
<dbReference type="GO" id="GO:0005764">
    <property type="term" value="C:lysosome"/>
    <property type="evidence" value="ECO:0007669"/>
    <property type="project" value="UniProtKB-SubCell"/>
</dbReference>
<evidence type="ECO:0000256" key="7">
    <source>
        <dbReference type="ARBA" id="ARBA00022645"/>
    </source>
</evidence>
<dbReference type="EMBL" id="CP003050">
    <property type="protein sequence ID" value="AGB16924.1"/>
    <property type="molecule type" value="Genomic_DNA"/>
</dbReference>
<dbReference type="GO" id="GO:0004180">
    <property type="term" value="F:carboxypeptidase activity"/>
    <property type="evidence" value="ECO:0007669"/>
    <property type="project" value="UniProtKB-KW"/>
</dbReference>
<evidence type="ECO:0000259" key="22">
    <source>
        <dbReference type="Pfam" id="PF04389"/>
    </source>
</evidence>
<dbReference type="InterPro" id="IPR046450">
    <property type="entry name" value="PA_dom_sf"/>
</dbReference>
<evidence type="ECO:0000256" key="13">
    <source>
        <dbReference type="ARBA" id="ARBA00022833"/>
    </source>
</evidence>
<dbReference type="GO" id="GO:0004177">
    <property type="term" value="F:aminopeptidase activity"/>
    <property type="evidence" value="ECO:0007669"/>
    <property type="project" value="UniProtKB-KW"/>
</dbReference>
<name>L0IDU3_HALRX</name>
<evidence type="ECO:0000256" key="5">
    <source>
        <dbReference type="ARBA" id="ARBA00014116"/>
    </source>
</evidence>
<keyword evidence="9" id="KW-0479">Metal-binding</keyword>
<evidence type="ECO:0000256" key="15">
    <source>
        <dbReference type="ARBA" id="ARBA00023049"/>
    </source>
</evidence>
<accession>L0IDU3</accession>
<comment type="subunit">
    <text evidence="19">Homodimer. The monomeric form is inactive while the homodimer is active.</text>
</comment>
<dbReference type="GeneID" id="14376847"/>
<dbReference type="InterPro" id="IPR039866">
    <property type="entry name" value="CPQ"/>
</dbReference>
<dbReference type="GO" id="GO:0005576">
    <property type="term" value="C:extracellular region"/>
    <property type="evidence" value="ECO:0007669"/>
    <property type="project" value="UniProtKB-SubCell"/>
</dbReference>
<dbReference type="AlphaFoldDB" id="L0IDU3"/>
<evidence type="ECO:0000256" key="2">
    <source>
        <dbReference type="ARBA" id="ARBA00004371"/>
    </source>
</evidence>
<dbReference type="SUPFAM" id="SSF53187">
    <property type="entry name" value="Zn-dependent exopeptidases"/>
    <property type="match status" value="1"/>
</dbReference>
<dbReference type="InterPro" id="IPR007484">
    <property type="entry name" value="Peptidase_M28"/>
</dbReference>